<evidence type="ECO:0000256" key="2">
    <source>
        <dbReference type="ARBA" id="ARBA00023002"/>
    </source>
</evidence>
<evidence type="ECO:0000313" key="6">
    <source>
        <dbReference type="EMBL" id="OAH55734.1"/>
    </source>
</evidence>
<reference evidence="6 7" key="1">
    <citation type="submission" date="2016-01" db="EMBL/GenBank/DDBJ databases">
        <title>Investigation of taxonomic status of Bacillus aminovorans.</title>
        <authorList>
            <person name="Verma A."/>
            <person name="Pal Y."/>
            <person name="Krishnamurthi S."/>
        </authorList>
    </citation>
    <scope>NUCLEOTIDE SEQUENCE [LARGE SCALE GENOMIC DNA]</scope>
    <source>
        <strain evidence="6 7">DSM 4337</strain>
    </source>
</reference>
<dbReference type="EMBL" id="LQWZ01000023">
    <property type="protein sequence ID" value="OAH55734.1"/>
    <property type="molecule type" value="Genomic_DNA"/>
</dbReference>
<evidence type="ECO:0000259" key="4">
    <source>
        <dbReference type="Pfam" id="PF00465"/>
    </source>
</evidence>
<dbReference type="Gene3D" id="1.20.1090.10">
    <property type="entry name" value="Dehydroquinate synthase-like - alpha domain"/>
    <property type="match status" value="1"/>
</dbReference>
<comment type="similarity">
    <text evidence="1">Belongs to the iron-containing alcohol dehydrogenase family.</text>
</comment>
<gene>
    <name evidence="6" type="ORF">AWH48_03395</name>
</gene>
<keyword evidence="3" id="KW-0520">NAD</keyword>
<comment type="caution">
    <text evidence="6">The sequence shown here is derived from an EMBL/GenBank/DDBJ whole genome shotgun (WGS) entry which is preliminary data.</text>
</comment>
<dbReference type="InterPro" id="IPR056798">
    <property type="entry name" value="ADH_Fe_C"/>
</dbReference>
<accession>A0A177KRC2</accession>
<dbReference type="Pfam" id="PF25137">
    <property type="entry name" value="ADH_Fe_C"/>
    <property type="match status" value="1"/>
</dbReference>
<dbReference type="AlphaFoldDB" id="A0A177KRC2"/>
<protein>
    <submittedName>
        <fullName evidence="6">Maleylacetate reductase</fullName>
    </submittedName>
</protein>
<keyword evidence="2" id="KW-0560">Oxidoreductase</keyword>
<evidence type="ECO:0000259" key="5">
    <source>
        <dbReference type="Pfam" id="PF25137"/>
    </source>
</evidence>
<evidence type="ECO:0000256" key="1">
    <source>
        <dbReference type="ARBA" id="ARBA00007358"/>
    </source>
</evidence>
<evidence type="ECO:0000256" key="3">
    <source>
        <dbReference type="ARBA" id="ARBA00023027"/>
    </source>
</evidence>
<dbReference type="PANTHER" id="PTHR11496">
    <property type="entry name" value="ALCOHOL DEHYDROGENASE"/>
    <property type="match status" value="1"/>
</dbReference>
<dbReference type="GO" id="GO:0004022">
    <property type="term" value="F:alcohol dehydrogenase (NAD+) activity"/>
    <property type="evidence" value="ECO:0007669"/>
    <property type="project" value="TreeGrafter"/>
</dbReference>
<dbReference type="PANTHER" id="PTHR11496:SF102">
    <property type="entry name" value="ALCOHOL DEHYDROGENASE 4"/>
    <property type="match status" value="1"/>
</dbReference>
<organism evidence="6 7">
    <name type="scientific">Domibacillus aminovorans</name>
    <dbReference type="NCBI Taxonomy" id="29332"/>
    <lineage>
        <taxon>Bacteria</taxon>
        <taxon>Bacillati</taxon>
        <taxon>Bacillota</taxon>
        <taxon>Bacilli</taxon>
        <taxon>Bacillales</taxon>
        <taxon>Bacillaceae</taxon>
        <taxon>Domibacillus</taxon>
    </lineage>
</organism>
<dbReference type="SUPFAM" id="SSF56796">
    <property type="entry name" value="Dehydroquinate synthase-like"/>
    <property type="match status" value="1"/>
</dbReference>
<dbReference type="Pfam" id="PF00465">
    <property type="entry name" value="Fe-ADH"/>
    <property type="match status" value="1"/>
</dbReference>
<evidence type="ECO:0000313" key="7">
    <source>
        <dbReference type="Proteomes" id="UP000077271"/>
    </source>
</evidence>
<dbReference type="GO" id="GO:0046872">
    <property type="term" value="F:metal ion binding"/>
    <property type="evidence" value="ECO:0007669"/>
    <property type="project" value="InterPro"/>
</dbReference>
<name>A0A177KRC2_9BACI</name>
<proteinExistence type="inferred from homology"/>
<feature type="domain" description="Alcohol dehydrogenase iron-type/glycerol dehydrogenase GldA" evidence="4">
    <location>
        <begin position="11"/>
        <end position="153"/>
    </location>
</feature>
<dbReference type="Gene3D" id="3.40.50.1970">
    <property type="match status" value="1"/>
</dbReference>
<sequence length="365" mass="39166">MKSFLYEAQAARVIFGPGEIKQVQTELEKISAKRALVISTPGQEELANKVSDLIGDLCVGIHAKAVQHVPTEKVEKALEIVRALHVDSLVPIGGGSSIGLAKAIALNTSLPIVAIPTTYAGSEMTPIWGLTENGIKKTGKDLVVKPKTVIYDPNLTVNLPTLVTVTSGMNAIAHCVEGLYAENVNPIISLLAEEGIRALHSSLPAILADPYNIEVRSEALYGCWLGGTVLGSVGMALHHKLCHVLGGSYNLPHAETHSVMLPYAIWYNAAHASKAIKSIARALRVEEEDVAGSLFDLTESLGVPTSLAEIGMKESDLDQAAELAVKNPYYNPRSIEQRAIRKLLEYAFTGKRPLKGIEIQGEINS</sequence>
<dbReference type="Proteomes" id="UP000077271">
    <property type="component" value="Unassembled WGS sequence"/>
</dbReference>
<dbReference type="InterPro" id="IPR001670">
    <property type="entry name" value="ADH_Fe/GldA"/>
</dbReference>
<dbReference type="InterPro" id="IPR039697">
    <property type="entry name" value="Alcohol_dehydrogenase_Fe"/>
</dbReference>
<dbReference type="CDD" id="cd08177">
    <property type="entry name" value="MAR"/>
    <property type="match status" value="1"/>
</dbReference>
<dbReference type="OrthoDB" id="9815791at2"/>
<dbReference type="InterPro" id="IPR034786">
    <property type="entry name" value="MAR"/>
</dbReference>
<dbReference type="GO" id="GO:0018506">
    <property type="term" value="F:maleylacetate reductase activity"/>
    <property type="evidence" value="ECO:0007669"/>
    <property type="project" value="InterPro"/>
</dbReference>
<dbReference type="RefSeq" id="WP_063974891.1">
    <property type="nucleotide sequence ID" value="NZ_LQWZ01000023.1"/>
</dbReference>
<feature type="domain" description="Fe-containing alcohol dehydrogenase-like C-terminal" evidence="5">
    <location>
        <begin position="164"/>
        <end position="347"/>
    </location>
</feature>
<dbReference type="FunFam" id="3.40.50.1970:FF:000015">
    <property type="entry name" value="Maleylacetate reductase 1"/>
    <property type="match status" value="1"/>
</dbReference>